<feature type="compositionally biased region" description="Gly residues" evidence="1">
    <location>
        <begin position="38"/>
        <end position="47"/>
    </location>
</feature>
<feature type="region of interest" description="Disordered" evidence="1">
    <location>
        <begin position="516"/>
        <end position="542"/>
    </location>
</feature>
<protein>
    <submittedName>
        <fullName evidence="2">Uncharacterized protein</fullName>
    </submittedName>
</protein>
<feature type="region of interest" description="Disordered" evidence="1">
    <location>
        <begin position="261"/>
        <end position="281"/>
    </location>
</feature>
<proteinExistence type="predicted"/>
<evidence type="ECO:0000313" key="2">
    <source>
        <dbReference type="EMBL" id="TGZ39009.1"/>
    </source>
</evidence>
<dbReference type="Proteomes" id="UP000310200">
    <property type="component" value="Unassembled WGS sequence"/>
</dbReference>
<name>A0A4S2JWM6_9HYME</name>
<evidence type="ECO:0000313" key="3">
    <source>
        <dbReference type="Proteomes" id="UP000310200"/>
    </source>
</evidence>
<dbReference type="EMBL" id="QBLH01003331">
    <property type="protein sequence ID" value="TGZ39009.1"/>
    <property type="molecule type" value="Genomic_DNA"/>
</dbReference>
<feature type="region of interest" description="Disordered" evidence="1">
    <location>
        <begin position="1"/>
        <end position="48"/>
    </location>
</feature>
<sequence length="542" mass="58770">MAPTPAYARGTEPPSARSRAATRRRCPGLTDGRRLEVEGGGEGGGWLGEEKAKGPLLFESKASAGTLMPLTALGLRPPRYVRPRTYKISAPRLFATKYKGERQLRIKLSLLETYNCITMVFLSSMLSSRSVDSVGLHFSTVNNTPSLSTPNNAGVENRKIERHIRQLVLNEGRAAGRLGTSLDGAAVIQAGRTGRSSRFASVALAAVRRAESVLNASCDGQQRRVVVVVVVSQRRPGTVRAITRRLPALLSARVNRAAVLRTERRRRRRSSPATHRAHRARDGAPIDARCWALLARASACQPSLHARVNRAPPELPLIVAAITRWELGTEGGDERRVVCVAVPGAWCLVPEREDTWTTGRDATLSLLFSVRQARLLRAPSPRVSVVAVKLGPPRRPGSRHVVGSVVARDPGFEREVSANELTSTLTLTFNVASRRGAARQGRLIHVTKDDATVTGDRRRGCGFSSVLSTRTDTGSAGSLLSRAWHTHLCCASGAGDLAARSGAERRLRCQETLARRGETERRGTAHVGIDRNRKRSPSVDSA</sequence>
<evidence type="ECO:0000256" key="1">
    <source>
        <dbReference type="SAM" id="MobiDB-lite"/>
    </source>
</evidence>
<keyword evidence="3" id="KW-1185">Reference proteome</keyword>
<feature type="compositionally biased region" description="Basic residues" evidence="1">
    <location>
        <begin position="263"/>
        <end position="279"/>
    </location>
</feature>
<reference evidence="2 3" key="1">
    <citation type="journal article" date="2019" name="Philos. Trans. R. Soc. Lond., B, Biol. Sci.">
        <title>Ant behaviour and brain gene expression of defending hosts depend on the ecological success of the intruding social parasite.</title>
        <authorList>
            <person name="Kaur R."/>
            <person name="Stoldt M."/>
            <person name="Jongepier E."/>
            <person name="Feldmeyer B."/>
            <person name="Menzel F."/>
            <person name="Bornberg-Bauer E."/>
            <person name="Foitzik S."/>
        </authorList>
    </citation>
    <scope>NUCLEOTIDE SEQUENCE [LARGE SCALE GENOMIC DNA]</scope>
    <source>
        <tissue evidence="2">Whole body</tissue>
    </source>
</reference>
<organism evidence="2 3">
    <name type="scientific">Temnothorax longispinosus</name>
    <dbReference type="NCBI Taxonomy" id="300112"/>
    <lineage>
        <taxon>Eukaryota</taxon>
        <taxon>Metazoa</taxon>
        <taxon>Ecdysozoa</taxon>
        <taxon>Arthropoda</taxon>
        <taxon>Hexapoda</taxon>
        <taxon>Insecta</taxon>
        <taxon>Pterygota</taxon>
        <taxon>Neoptera</taxon>
        <taxon>Endopterygota</taxon>
        <taxon>Hymenoptera</taxon>
        <taxon>Apocrita</taxon>
        <taxon>Aculeata</taxon>
        <taxon>Formicoidea</taxon>
        <taxon>Formicidae</taxon>
        <taxon>Myrmicinae</taxon>
        <taxon>Temnothorax</taxon>
    </lineage>
</organism>
<gene>
    <name evidence="2" type="ORF">DBV15_02380</name>
</gene>
<dbReference type="AlphaFoldDB" id="A0A4S2JWM6"/>
<feature type="compositionally biased region" description="Basic and acidic residues" evidence="1">
    <location>
        <begin position="516"/>
        <end position="531"/>
    </location>
</feature>
<comment type="caution">
    <text evidence="2">The sequence shown here is derived from an EMBL/GenBank/DDBJ whole genome shotgun (WGS) entry which is preliminary data.</text>
</comment>
<accession>A0A4S2JWM6</accession>